<dbReference type="EMBL" id="AMZH03018383">
    <property type="protein sequence ID" value="RRT41682.1"/>
    <property type="molecule type" value="Genomic_DNA"/>
</dbReference>
<evidence type="ECO:0000313" key="2">
    <source>
        <dbReference type="EMBL" id="RRT41682.1"/>
    </source>
</evidence>
<dbReference type="PANTHER" id="PTHR46668">
    <property type="entry name" value="BTB/POZ DOMAIN AND ANKYRIN REPEAT-CONTAINING PROTEIN NH5.2"/>
    <property type="match status" value="1"/>
</dbReference>
<name>A0A426XQH8_ENSVE</name>
<evidence type="ECO:0000256" key="1">
    <source>
        <dbReference type="SAM" id="MobiDB-lite"/>
    </source>
</evidence>
<dbReference type="GO" id="GO:0000976">
    <property type="term" value="F:transcription cis-regulatory region binding"/>
    <property type="evidence" value="ECO:0007669"/>
    <property type="project" value="TreeGrafter"/>
</dbReference>
<dbReference type="GO" id="GO:0099402">
    <property type="term" value="P:plant organ development"/>
    <property type="evidence" value="ECO:0007669"/>
    <property type="project" value="InterPro"/>
</dbReference>
<organism evidence="2 3">
    <name type="scientific">Ensete ventricosum</name>
    <name type="common">Abyssinian banana</name>
    <name type="synonym">Musa ensete</name>
    <dbReference type="NCBI Taxonomy" id="4639"/>
    <lineage>
        <taxon>Eukaryota</taxon>
        <taxon>Viridiplantae</taxon>
        <taxon>Streptophyta</taxon>
        <taxon>Embryophyta</taxon>
        <taxon>Tracheophyta</taxon>
        <taxon>Spermatophyta</taxon>
        <taxon>Magnoliopsida</taxon>
        <taxon>Liliopsida</taxon>
        <taxon>Zingiberales</taxon>
        <taxon>Musaceae</taxon>
        <taxon>Ensete</taxon>
    </lineage>
</organism>
<protein>
    <submittedName>
        <fullName evidence="2">Uncharacterized protein</fullName>
    </submittedName>
</protein>
<dbReference type="GO" id="GO:0009864">
    <property type="term" value="P:induced systemic resistance, jasmonic acid mediated signaling pathway"/>
    <property type="evidence" value="ECO:0007669"/>
    <property type="project" value="TreeGrafter"/>
</dbReference>
<feature type="non-terminal residue" evidence="2">
    <location>
        <position position="1"/>
    </location>
</feature>
<dbReference type="AlphaFoldDB" id="A0A426XQH8"/>
<comment type="caution">
    <text evidence="2">The sequence shown here is derived from an EMBL/GenBank/DDBJ whole genome shotgun (WGS) entry which is preliminary data.</text>
</comment>
<dbReference type="Proteomes" id="UP000287651">
    <property type="component" value="Unassembled WGS sequence"/>
</dbReference>
<dbReference type="InterPro" id="IPR044284">
    <property type="entry name" value="NPR5/6"/>
</dbReference>
<reference evidence="2 3" key="1">
    <citation type="journal article" date="2014" name="Agronomy (Basel)">
        <title>A Draft Genome Sequence for Ensete ventricosum, the Drought-Tolerant Tree Against Hunger.</title>
        <authorList>
            <person name="Harrison J."/>
            <person name="Moore K.A."/>
            <person name="Paszkiewicz K."/>
            <person name="Jones T."/>
            <person name="Grant M."/>
            <person name="Ambacheew D."/>
            <person name="Muzemil S."/>
            <person name="Studholme D.J."/>
        </authorList>
    </citation>
    <scope>NUCLEOTIDE SEQUENCE [LARGE SCALE GENOMIC DNA]</scope>
</reference>
<dbReference type="GO" id="GO:0006355">
    <property type="term" value="P:regulation of DNA-templated transcription"/>
    <property type="evidence" value="ECO:0007669"/>
    <property type="project" value="TreeGrafter"/>
</dbReference>
<evidence type="ECO:0000313" key="3">
    <source>
        <dbReference type="Proteomes" id="UP000287651"/>
    </source>
</evidence>
<sequence>SPTRCATSRGTAGGGGTVIPVNSVNYEVFLLILQFQYSGQASIVQQKHHPHAGCDERSCWHTHCIATVDLGLDTLAAAAPSAARAYHRAPKSSTAAPATLIGAPTISTLVSSAAPKDNVVPVVHEEESFNQTSTSYHSFTKSLQWKLSLANDYYKLLEKWSDDLGYAVKKGRGGRKTTQWTYTECRVASTGGLRLLKSSSAIVSYRNITRNGFPTNYCHLLGCCPFHKQHQQRYQRHLCTGSCTSDQRWHDARATGVCSCCLLRYRQHLLRAHPRLLCYRGRTEFLRHLPTGETGSFSLRLPRPLHHRQKVDIYIPKSSSAASSTSPAPSGWLRR</sequence>
<gene>
    <name evidence="2" type="ORF">B296_00047002</name>
</gene>
<accession>A0A426XQH8</accession>
<dbReference type="GO" id="GO:0005634">
    <property type="term" value="C:nucleus"/>
    <property type="evidence" value="ECO:0007669"/>
    <property type="project" value="TreeGrafter"/>
</dbReference>
<dbReference type="PANTHER" id="PTHR46668:SF1">
    <property type="entry name" value="REGULATORY PROTEIN NPR5"/>
    <property type="match status" value="1"/>
</dbReference>
<feature type="region of interest" description="Disordered" evidence="1">
    <location>
        <begin position="316"/>
        <end position="335"/>
    </location>
</feature>
<proteinExistence type="predicted"/>